<dbReference type="InterPro" id="IPR041367">
    <property type="entry name" value="Znf-CCCH_4"/>
</dbReference>
<sequence length="668" mass="73859">MRSFQPISGAFFVPDEGSSHTKSEGQFMTLRSTSCARAPNGTPAVTWGPPLSGTWSSCPKVSSRVSLDGANGHVDENTGGWVSRSTPFTGSASAEDARLLGGDGGAAMTQPRKDGQSQRLPQMQSSQQVYTHPSINYPSFTGPTALPEWGHRSPPEGRTGGPLLTIGNASCSNSPQQTASAFGQQSITKEHQQHLQGEEHVQQLQLCPPQLPLDTSTAMEAPVRALLQYDDHQVWQQEKRAEKAVPGAPIPLTGTIVADRRVIFYKTQMCPHVPKGQCRLGSRCRFAHKEEELRPPPRLDKTRMCAFVKAGVPCTRGHRCSFAHSREELRHTSAFFKTNICRNWLVGRCLHPETCNHAHGIRELLFFRTLATQSGVRDFLKETTTSRSPKIGAKQELDGFEEQQQLLVLLQQLQQAESRATHLAGHQRPPAPPFSALLEASGIKEGHAFTTEQDEQLLQPRCSSDGLRSRGRTRVLHPHEEQHTGAFIGQQTDFECCRIYWQQQQRPQQGLHPLPGNMEAVAAALLHVLQAADESLATQCGVFQQIPIQQSPSEIRLHRETAANPELMKGHSTGLLKGPLLSPLHQQHSKVRHWELESTGSTETVSSAQMVEEPIGLSSTEWVPATNKGDYNEKQQQQQLMMGGNLPDSVAQFGISRMLKWREQHPTY</sequence>
<comment type="caution">
    <text evidence="8">The sequence shown here is derived from an EMBL/GenBank/DDBJ whole genome shotgun (WGS) entry which is preliminary data.</text>
</comment>
<evidence type="ECO:0000256" key="3">
    <source>
        <dbReference type="ARBA" id="ARBA00022771"/>
    </source>
</evidence>
<reference evidence="8 9" key="1">
    <citation type="journal article" date="2016" name="BMC Genomics">
        <title>Comparative genomics reveals Cyclospora cayetanensis possesses coccidia-like metabolism and invasion components but unique surface antigens.</title>
        <authorList>
            <person name="Liu S."/>
            <person name="Wang L."/>
            <person name="Zheng H."/>
            <person name="Xu Z."/>
            <person name="Roellig D.M."/>
            <person name="Li N."/>
            <person name="Frace M.A."/>
            <person name="Tang K."/>
            <person name="Arrowood M.J."/>
            <person name="Moss D.M."/>
            <person name="Zhang L."/>
            <person name="Feng Y."/>
            <person name="Xiao L."/>
        </authorList>
    </citation>
    <scope>NUCLEOTIDE SEQUENCE [LARGE SCALE GENOMIC DNA]</scope>
    <source>
        <strain evidence="8 9">CHN_HEN01</strain>
    </source>
</reference>
<dbReference type="InParanoid" id="A0A1D3D6Q8"/>
<dbReference type="VEuPathDB" id="ToxoDB:cyc_00491"/>
<dbReference type="PROSITE" id="PS50103">
    <property type="entry name" value="ZF_C3H1"/>
    <property type="match status" value="3"/>
</dbReference>
<evidence type="ECO:0000313" key="8">
    <source>
        <dbReference type="EMBL" id="OEH79100.1"/>
    </source>
</evidence>
<feature type="domain" description="C3H1-type" evidence="7">
    <location>
        <begin position="264"/>
        <end position="291"/>
    </location>
</feature>
<evidence type="ECO:0000256" key="1">
    <source>
        <dbReference type="ARBA" id="ARBA00022723"/>
    </source>
</evidence>
<proteinExistence type="predicted"/>
<dbReference type="InterPro" id="IPR045877">
    <property type="entry name" value="ZFP36-like"/>
</dbReference>
<keyword evidence="3 5" id="KW-0863">Zinc-finger</keyword>
<feature type="zinc finger region" description="C3H1-type" evidence="5">
    <location>
        <begin position="299"/>
        <end position="327"/>
    </location>
</feature>
<dbReference type="Proteomes" id="UP000095192">
    <property type="component" value="Unassembled WGS sequence"/>
</dbReference>
<feature type="compositionally biased region" description="Polar residues" evidence="6">
    <location>
        <begin position="167"/>
        <end position="187"/>
    </location>
</feature>
<gene>
    <name evidence="8" type="ORF">cyc_00491</name>
</gene>
<feature type="compositionally biased region" description="Polar residues" evidence="6">
    <location>
        <begin position="83"/>
        <end position="92"/>
    </location>
</feature>
<feature type="region of interest" description="Disordered" evidence="6">
    <location>
        <begin position="1"/>
        <end position="24"/>
    </location>
</feature>
<organism evidence="8 9">
    <name type="scientific">Cyclospora cayetanensis</name>
    <dbReference type="NCBI Taxonomy" id="88456"/>
    <lineage>
        <taxon>Eukaryota</taxon>
        <taxon>Sar</taxon>
        <taxon>Alveolata</taxon>
        <taxon>Apicomplexa</taxon>
        <taxon>Conoidasida</taxon>
        <taxon>Coccidia</taxon>
        <taxon>Eucoccidiorida</taxon>
        <taxon>Eimeriorina</taxon>
        <taxon>Eimeriidae</taxon>
        <taxon>Cyclospora</taxon>
    </lineage>
</organism>
<evidence type="ECO:0000259" key="7">
    <source>
        <dbReference type="PROSITE" id="PS50103"/>
    </source>
</evidence>
<name>A0A1D3D6Q8_9EIME</name>
<feature type="zinc finger region" description="C3H1-type" evidence="5">
    <location>
        <begin position="264"/>
        <end position="291"/>
    </location>
</feature>
<evidence type="ECO:0000256" key="5">
    <source>
        <dbReference type="PROSITE-ProRule" id="PRU00723"/>
    </source>
</evidence>
<evidence type="ECO:0000256" key="6">
    <source>
        <dbReference type="SAM" id="MobiDB-lite"/>
    </source>
</evidence>
<accession>A0A1D3D6Q8</accession>
<keyword evidence="9" id="KW-1185">Reference proteome</keyword>
<evidence type="ECO:0000313" key="9">
    <source>
        <dbReference type="Proteomes" id="UP000095192"/>
    </source>
</evidence>
<dbReference type="InterPro" id="IPR036855">
    <property type="entry name" value="Znf_CCCH_sf"/>
</dbReference>
<dbReference type="GO" id="GO:0008270">
    <property type="term" value="F:zinc ion binding"/>
    <property type="evidence" value="ECO:0007669"/>
    <property type="project" value="UniProtKB-KW"/>
</dbReference>
<evidence type="ECO:0000256" key="4">
    <source>
        <dbReference type="ARBA" id="ARBA00022833"/>
    </source>
</evidence>
<dbReference type="InterPro" id="IPR000571">
    <property type="entry name" value="Znf_CCCH"/>
</dbReference>
<feature type="domain" description="C3H1-type" evidence="7">
    <location>
        <begin position="335"/>
        <end position="362"/>
    </location>
</feature>
<keyword evidence="4 5" id="KW-0862">Zinc</keyword>
<dbReference type="EMBL" id="JROU02000497">
    <property type="protein sequence ID" value="OEH79100.1"/>
    <property type="molecule type" value="Genomic_DNA"/>
</dbReference>
<dbReference type="PANTHER" id="PTHR12547">
    <property type="entry name" value="CCCH ZINC FINGER/TIS11-RELATED"/>
    <property type="match status" value="1"/>
</dbReference>
<feature type="region of interest" description="Disordered" evidence="6">
    <location>
        <begin position="70"/>
        <end position="198"/>
    </location>
</feature>
<feature type="domain" description="C3H1-type" evidence="7">
    <location>
        <begin position="299"/>
        <end position="327"/>
    </location>
</feature>
<dbReference type="Pfam" id="PF18044">
    <property type="entry name" value="zf-CCCH_4"/>
    <property type="match status" value="1"/>
</dbReference>
<keyword evidence="2" id="KW-0677">Repeat</keyword>
<dbReference type="SMART" id="SM00356">
    <property type="entry name" value="ZnF_C3H1"/>
    <property type="match status" value="3"/>
</dbReference>
<dbReference type="VEuPathDB" id="ToxoDB:LOC34617666"/>
<feature type="zinc finger region" description="C3H1-type" evidence="5">
    <location>
        <begin position="335"/>
        <end position="362"/>
    </location>
</feature>
<dbReference type="PANTHER" id="PTHR12547:SF18">
    <property type="entry name" value="PROTEIN TIS11"/>
    <property type="match status" value="1"/>
</dbReference>
<feature type="compositionally biased region" description="Polar residues" evidence="6">
    <location>
        <begin position="117"/>
        <end position="142"/>
    </location>
</feature>
<evidence type="ECO:0000256" key="2">
    <source>
        <dbReference type="ARBA" id="ARBA00022737"/>
    </source>
</evidence>
<dbReference type="SUPFAM" id="SSF90229">
    <property type="entry name" value="CCCH zinc finger"/>
    <property type="match status" value="3"/>
</dbReference>
<keyword evidence="1 5" id="KW-0479">Metal-binding</keyword>
<dbReference type="GO" id="GO:0003729">
    <property type="term" value="F:mRNA binding"/>
    <property type="evidence" value="ECO:0007669"/>
    <property type="project" value="InterPro"/>
</dbReference>
<dbReference type="AlphaFoldDB" id="A0A1D3D6Q8"/>
<dbReference type="Gene3D" id="4.10.1000.10">
    <property type="entry name" value="Zinc finger, CCCH-type"/>
    <property type="match status" value="3"/>
</dbReference>
<protein>
    <submittedName>
        <fullName evidence="8">Zinc finger ccch domain-containing related</fullName>
    </submittedName>
</protein>
<feature type="compositionally biased region" description="Basic and acidic residues" evidence="6">
    <location>
        <begin position="188"/>
        <end position="198"/>
    </location>
</feature>